<dbReference type="EMBL" id="JANBPU010000162">
    <property type="protein sequence ID" value="KAJ1915114.1"/>
    <property type="molecule type" value="Genomic_DNA"/>
</dbReference>
<organism evidence="2 3">
    <name type="scientific">Mycoemilia scoparia</name>
    <dbReference type="NCBI Taxonomy" id="417184"/>
    <lineage>
        <taxon>Eukaryota</taxon>
        <taxon>Fungi</taxon>
        <taxon>Fungi incertae sedis</taxon>
        <taxon>Zoopagomycota</taxon>
        <taxon>Kickxellomycotina</taxon>
        <taxon>Kickxellomycetes</taxon>
        <taxon>Kickxellales</taxon>
        <taxon>Kickxellaceae</taxon>
        <taxon>Mycoemilia</taxon>
    </lineage>
</organism>
<feature type="region of interest" description="Disordered" evidence="1">
    <location>
        <begin position="104"/>
        <end position="203"/>
    </location>
</feature>
<proteinExistence type="predicted"/>
<feature type="compositionally biased region" description="Polar residues" evidence="1">
    <location>
        <begin position="126"/>
        <end position="135"/>
    </location>
</feature>
<dbReference type="AlphaFoldDB" id="A0A9W8A119"/>
<name>A0A9W8A119_9FUNG</name>
<reference evidence="2" key="1">
    <citation type="submission" date="2022-07" db="EMBL/GenBank/DDBJ databases">
        <title>Phylogenomic reconstructions and comparative analyses of Kickxellomycotina fungi.</title>
        <authorList>
            <person name="Reynolds N.K."/>
            <person name="Stajich J.E."/>
            <person name="Barry K."/>
            <person name="Grigoriev I.V."/>
            <person name="Crous P."/>
            <person name="Smith M.E."/>
        </authorList>
    </citation>
    <scope>NUCLEOTIDE SEQUENCE</scope>
    <source>
        <strain evidence="2">NBRC 100468</strain>
    </source>
</reference>
<gene>
    <name evidence="2" type="ORF">H4219_004480</name>
</gene>
<comment type="caution">
    <text evidence="2">The sequence shown here is derived from an EMBL/GenBank/DDBJ whole genome shotgun (WGS) entry which is preliminary data.</text>
</comment>
<feature type="compositionally biased region" description="Low complexity" evidence="1">
    <location>
        <begin position="158"/>
        <end position="168"/>
    </location>
</feature>
<feature type="compositionally biased region" description="Polar residues" evidence="1">
    <location>
        <begin position="169"/>
        <end position="197"/>
    </location>
</feature>
<dbReference type="Proteomes" id="UP001150538">
    <property type="component" value="Unassembled WGS sequence"/>
</dbReference>
<keyword evidence="3" id="KW-1185">Reference proteome</keyword>
<accession>A0A9W8A119</accession>
<sequence length="257" mass="27284">MDSGQKEDYNLDDIVGFAPFFQPQQAAAAVAVQKDDVGTEDDDSNLSMVSTLTMTVTVFDSILKFATPDVDTKEEEYNSMKKGGIQGPSGPGFVKIPAAAMAEEDIGGSPDEPSTTVETTDDASDLTATNNSSSDSEVEEGQDENSNQELTGDKNKYTKTVTTTVTVTASNEPTSNSSDKSNSEEGGSQEDSNSNNDVGPIFDDKDSCINGQFRCAPGRVGNTIGLEQCANGVWYHINCALGTTCREQGKGIAYCTW</sequence>
<evidence type="ECO:0000313" key="3">
    <source>
        <dbReference type="Proteomes" id="UP001150538"/>
    </source>
</evidence>
<evidence type="ECO:0000313" key="2">
    <source>
        <dbReference type="EMBL" id="KAJ1915114.1"/>
    </source>
</evidence>
<protein>
    <submittedName>
        <fullName evidence="2">Uncharacterized protein</fullName>
    </submittedName>
</protein>
<evidence type="ECO:0000256" key="1">
    <source>
        <dbReference type="SAM" id="MobiDB-lite"/>
    </source>
</evidence>